<evidence type="ECO:0000259" key="2">
    <source>
        <dbReference type="PROSITE" id="PS51903"/>
    </source>
</evidence>
<protein>
    <submittedName>
        <fullName evidence="3">Double Clp-N motif-containing P-loop nucleoside triphosphate hydrolase superfamily protein</fullName>
    </submittedName>
</protein>
<dbReference type="InterPro" id="IPR036628">
    <property type="entry name" value="Clp_N_dom_sf"/>
</dbReference>
<proteinExistence type="predicted"/>
<dbReference type="InterPro" id="IPR004176">
    <property type="entry name" value="Clp_R_N"/>
</dbReference>
<evidence type="ECO:0000313" key="4">
    <source>
        <dbReference type="Proteomes" id="UP001604336"/>
    </source>
</evidence>
<gene>
    <name evidence="3" type="ORF">Adt_21412</name>
</gene>
<dbReference type="Gene3D" id="1.10.1780.10">
    <property type="entry name" value="Clp, N-terminal domain"/>
    <property type="match status" value="1"/>
</dbReference>
<evidence type="ECO:0000313" key="3">
    <source>
        <dbReference type="EMBL" id="KAL2505791.1"/>
    </source>
</evidence>
<keyword evidence="3" id="KW-0378">Hydrolase</keyword>
<evidence type="ECO:0000256" key="1">
    <source>
        <dbReference type="PROSITE-ProRule" id="PRU01251"/>
    </source>
</evidence>
<dbReference type="GO" id="GO:0016787">
    <property type="term" value="F:hydrolase activity"/>
    <property type="evidence" value="ECO:0007669"/>
    <property type="project" value="UniProtKB-KW"/>
</dbReference>
<dbReference type="Proteomes" id="UP001604336">
    <property type="component" value="Unassembled WGS sequence"/>
</dbReference>
<dbReference type="PROSITE" id="PS51903">
    <property type="entry name" value="CLP_R"/>
    <property type="match status" value="1"/>
</dbReference>
<feature type="domain" description="Clp R" evidence="2">
    <location>
        <begin position="8"/>
        <end position="171"/>
    </location>
</feature>
<dbReference type="PANTHER" id="PTHR43572">
    <property type="entry name" value="CHAPERONE PROTEIN CLPD, CHLOROPLASTIC"/>
    <property type="match status" value="1"/>
</dbReference>
<name>A0ABD1SZ98_9LAMI</name>
<sequence length="171" mass="18420">MRAGLSTIQQTLTSEAASVLNHSIAEADQWNHGQTTVLHVVATLLSSPSGFLRQAYIRSHHIQILASRFSVEIGALTTTLNRAQTHQSVNRVMREASFSSPAVKATIEQSLNSNVHANHHSSARNVNLGGTFGGISPMMLSTTTQLSTPPTTTPSTVVPLANRNIYLNPRL</sequence>
<reference evidence="4" key="1">
    <citation type="submission" date="2024-07" db="EMBL/GenBank/DDBJ databases">
        <title>Two chromosome-level genome assemblies of Korean endemic species Abeliophyllum distichum and Forsythia ovata (Oleaceae).</title>
        <authorList>
            <person name="Jang H."/>
        </authorList>
    </citation>
    <scope>NUCLEOTIDE SEQUENCE [LARGE SCALE GENOMIC DNA]</scope>
</reference>
<organism evidence="3 4">
    <name type="scientific">Abeliophyllum distichum</name>
    <dbReference type="NCBI Taxonomy" id="126358"/>
    <lineage>
        <taxon>Eukaryota</taxon>
        <taxon>Viridiplantae</taxon>
        <taxon>Streptophyta</taxon>
        <taxon>Embryophyta</taxon>
        <taxon>Tracheophyta</taxon>
        <taxon>Spermatophyta</taxon>
        <taxon>Magnoliopsida</taxon>
        <taxon>eudicotyledons</taxon>
        <taxon>Gunneridae</taxon>
        <taxon>Pentapetalae</taxon>
        <taxon>asterids</taxon>
        <taxon>lamiids</taxon>
        <taxon>Lamiales</taxon>
        <taxon>Oleaceae</taxon>
        <taxon>Forsythieae</taxon>
        <taxon>Abeliophyllum</taxon>
    </lineage>
</organism>
<keyword evidence="1" id="KW-0677">Repeat</keyword>
<dbReference type="InterPro" id="IPR051650">
    <property type="entry name" value="SL_signaling_regulator"/>
</dbReference>
<comment type="caution">
    <text evidence="3">The sequence shown here is derived from an EMBL/GenBank/DDBJ whole genome shotgun (WGS) entry which is preliminary data.</text>
</comment>
<keyword evidence="4" id="KW-1185">Reference proteome</keyword>
<accession>A0ABD1SZ98</accession>
<dbReference type="PANTHER" id="PTHR43572:SF13">
    <property type="entry name" value="PROTEIN SUPPRESSOR OF MAX2 1"/>
    <property type="match status" value="1"/>
</dbReference>
<dbReference type="EMBL" id="JBFOLK010000006">
    <property type="protein sequence ID" value="KAL2505791.1"/>
    <property type="molecule type" value="Genomic_DNA"/>
</dbReference>
<dbReference type="AlphaFoldDB" id="A0ABD1SZ98"/>